<dbReference type="PROSITE" id="PS50011">
    <property type="entry name" value="PROTEIN_KINASE_DOM"/>
    <property type="match status" value="1"/>
</dbReference>
<name>A0A8H5HTH8_9AGAR</name>
<dbReference type="OrthoDB" id="5979581at2759"/>
<keyword evidence="6" id="KW-0067">ATP-binding</keyword>
<proteinExistence type="predicted"/>
<protein>
    <recommendedName>
        <fullName evidence="1">non-specific serine/threonine protein kinase</fullName>
        <ecNumber evidence="1">2.7.11.1</ecNumber>
    </recommendedName>
</protein>
<evidence type="ECO:0000256" key="3">
    <source>
        <dbReference type="ARBA" id="ARBA00022679"/>
    </source>
</evidence>
<dbReference type="GO" id="GO:0005634">
    <property type="term" value="C:nucleus"/>
    <property type="evidence" value="ECO:0007669"/>
    <property type="project" value="TreeGrafter"/>
</dbReference>
<evidence type="ECO:0000313" key="10">
    <source>
        <dbReference type="EMBL" id="KAF5388969.1"/>
    </source>
</evidence>
<evidence type="ECO:0000256" key="5">
    <source>
        <dbReference type="ARBA" id="ARBA00022777"/>
    </source>
</evidence>
<dbReference type="Pfam" id="PF00069">
    <property type="entry name" value="Pkinase"/>
    <property type="match status" value="1"/>
</dbReference>
<evidence type="ECO:0000256" key="4">
    <source>
        <dbReference type="ARBA" id="ARBA00022741"/>
    </source>
</evidence>
<keyword evidence="11" id="KW-1185">Reference proteome</keyword>
<dbReference type="PANTHER" id="PTHR47634">
    <property type="entry name" value="PROTEIN KINASE DOMAIN-CONTAINING PROTEIN-RELATED"/>
    <property type="match status" value="1"/>
</dbReference>
<keyword evidence="2" id="KW-0723">Serine/threonine-protein kinase</keyword>
<evidence type="ECO:0000256" key="6">
    <source>
        <dbReference type="ARBA" id="ARBA00022840"/>
    </source>
</evidence>
<evidence type="ECO:0000313" key="11">
    <source>
        <dbReference type="Proteomes" id="UP000518752"/>
    </source>
</evidence>
<dbReference type="InterPro" id="IPR011009">
    <property type="entry name" value="Kinase-like_dom_sf"/>
</dbReference>
<dbReference type="Gene3D" id="3.30.200.20">
    <property type="entry name" value="Phosphorylase Kinase, domain 1"/>
    <property type="match status" value="1"/>
</dbReference>
<evidence type="ECO:0000256" key="2">
    <source>
        <dbReference type="ARBA" id="ARBA00022527"/>
    </source>
</evidence>
<keyword evidence="4" id="KW-0547">Nucleotide-binding</keyword>
<gene>
    <name evidence="10" type="ORF">D9757_005045</name>
</gene>
<dbReference type="SUPFAM" id="SSF56112">
    <property type="entry name" value="Protein kinase-like (PK-like)"/>
    <property type="match status" value="1"/>
</dbReference>
<dbReference type="Gene3D" id="1.10.510.10">
    <property type="entry name" value="Transferase(Phosphotransferase) domain 1"/>
    <property type="match status" value="1"/>
</dbReference>
<dbReference type="Proteomes" id="UP000518752">
    <property type="component" value="Unassembled WGS sequence"/>
</dbReference>
<dbReference type="PANTHER" id="PTHR47634:SF9">
    <property type="entry name" value="PROTEIN KINASE DOMAIN-CONTAINING PROTEIN-RELATED"/>
    <property type="match status" value="1"/>
</dbReference>
<evidence type="ECO:0000256" key="1">
    <source>
        <dbReference type="ARBA" id="ARBA00012513"/>
    </source>
</evidence>
<organism evidence="10 11">
    <name type="scientific">Collybiopsis confluens</name>
    <dbReference type="NCBI Taxonomy" id="2823264"/>
    <lineage>
        <taxon>Eukaryota</taxon>
        <taxon>Fungi</taxon>
        <taxon>Dikarya</taxon>
        <taxon>Basidiomycota</taxon>
        <taxon>Agaricomycotina</taxon>
        <taxon>Agaricomycetes</taxon>
        <taxon>Agaricomycetidae</taxon>
        <taxon>Agaricales</taxon>
        <taxon>Marasmiineae</taxon>
        <taxon>Omphalotaceae</taxon>
        <taxon>Collybiopsis</taxon>
    </lineage>
</organism>
<evidence type="ECO:0000256" key="7">
    <source>
        <dbReference type="ARBA" id="ARBA00047899"/>
    </source>
</evidence>
<dbReference type="EMBL" id="JAACJN010000025">
    <property type="protein sequence ID" value="KAF5388969.1"/>
    <property type="molecule type" value="Genomic_DNA"/>
</dbReference>
<evidence type="ECO:0000259" key="9">
    <source>
        <dbReference type="PROSITE" id="PS50011"/>
    </source>
</evidence>
<dbReference type="GO" id="GO:0004674">
    <property type="term" value="F:protein serine/threonine kinase activity"/>
    <property type="evidence" value="ECO:0007669"/>
    <property type="project" value="UniProtKB-KW"/>
</dbReference>
<dbReference type="GO" id="GO:0005737">
    <property type="term" value="C:cytoplasm"/>
    <property type="evidence" value="ECO:0007669"/>
    <property type="project" value="TreeGrafter"/>
</dbReference>
<dbReference type="InterPro" id="IPR051334">
    <property type="entry name" value="SRPK"/>
</dbReference>
<comment type="catalytic activity">
    <reaction evidence="7">
        <text>L-threonyl-[protein] + ATP = O-phospho-L-threonyl-[protein] + ADP + H(+)</text>
        <dbReference type="Rhea" id="RHEA:46608"/>
        <dbReference type="Rhea" id="RHEA-COMP:11060"/>
        <dbReference type="Rhea" id="RHEA-COMP:11605"/>
        <dbReference type="ChEBI" id="CHEBI:15378"/>
        <dbReference type="ChEBI" id="CHEBI:30013"/>
        <dbReference type="ChEBI" id="CHEBI:30616"/>
        <dbReference type="ChEBI" id="CHEBI:61977"/>
        <dbReference type="ChEBI" id="CHEBI:456216"/>
        <dbReference type="EC" id="2.7.11.1"/>
    </reaction>
</comment>
<keyword evidence="5" id="KW-0418">Kinase</keyword>
<accession>A0A8H5HTH8</accession>
<reference evidence="10 11" key="1">
    <citation type="journal article" date="2020" name="ISME J.">
        <title>Uncovering the hidden diversity of litter-decomposition mechanisms in mushroom-forming fungi.</title>
        <authorList>
            <person name="Floudas D."/>
            <person name="Bentzer J."/>
            <person name="Ahren D."/>
            <person name="Johansson T."/>
            <person name="Persson P."/>
            <person name="Tunlid A."/>
        </authorList>
    </citation>
    <scope>NUCLEOTIDE SEQUENCE [LARGE SCALE GENOMIC DNA]</scope>
    <source>
        <strain evidence="10 11">CBS 406.79</strain>
    </source>
</reference>
<comment type="catalytic activity">
    <reaction evidence="8">
        <text>L-seryl-[protein] + ATP = O-phospho-L-seryl-[protein] + ADP + H(+)</text>
        <dbReference type="Rhea" id="RHEA:17989"/>
        <dbReference type="Rhea" id="RHEA-COMP:9863"/>
        <dbReference type="Rhea" id="RHEA-COMP:11604"/>
        <dbReference type="ChEBI" id="CHEBI:15378"/>
        <dbReference type="ChEBI" id="CHEBI:29999"/>
        <dbReference type="ChEBI" id="CHEBI:30616"/>
        <dbReference type="ChEBI" id="CHEBI:83421"/>
        <dbReference type="ChEBI" id="CHEBI:456216"/>
        <dbReference type="EC" id="2.7.11.1"/>
    </reaction>
</comment>
<sequence length="166" mass="18561">MNCKIATAQPNHRGLKHDLNLFDSFEFQGPHGQHLCLVTDVLGYSLQYIRTIRDRHVRRLPSALTKRVAKQTLLALEYLHDVCGIVQADLKPDNILFHVSDVDAVVAHELVDDPSRSYGGGTHLVPPVVPIVSQPILDPVPPTQLEAVLADVGHSHWKDHHFQELI</sequence>
<dbReference type="GO" id="GO:0050684">
    <property type="term" value="P:regulation of mRNA processing"/>
    <property type="evidence" value="ECO:0007669"/>
    <property type="project" value="TreeGrafter"/>
</dbReference>
<keyword evidence="3" id="KW-0808">Transferase</keyword>
<dbReference type="EC" id="2.7.11.1" evidence="1"/>
<dbReference type="InterPro" id="IPR000719">
    <property type="entry name" value="Prot_kinase_dom"/>
</dbReference>
<dbReference type="AlphaFoldDB" id="A0A8H5HTH8"/>
<dbReference type="GO" id="GO:0005524">
    <property type="term" value="F:ATP binding"/>
    <property type="evidence" value="ECO:0007669"/>
    <property type="project" value="UniProtKB-KW"/>
</dbReference>
<comment type="caution">
    <text evidence="10">The sequence shown here is derived from an EMBL/GenBank/DDBJ whole genome shotgun (WGS) entry which is preliminary data.</text>
</comment>
<feature type="domain" description="Protein kinase" evidence="9">
    <location>
        <begin position="1"/>
        <end position="166"/>
    </location>
</feature>
<evidence type="ECO:0000256" key="8">
    <source>
        <dbReference type="ARBA" id="ARBA00048679"/>
    </source>
</evidence>
<dbReference type="GO" id="GO:0000245">
    <property type="term" value="P:spliceosomal complex assembly"/>
    <property type="evidence" value="ECO:0007669"/>
    <property type="project" value="TreeGrafter"/>
</dbReference>